<accession>A0A1S2Q6Y8</accession>
<keyword evidence="2" id="KW-1185">Reference proteome</keyword>
<dbReference type="InterPro" id="IPR005268">
    <property type="entry name" value="CHP00725"/>
</dbReference>
<evidence type="ECO:0000313" key="1">
    <source>
        <dbReference type="EMBL" id="OIK01381.1"/>
    </source>
</evidence>
<dbReference type="OrthoDB" id="9794039at2"/>
<dbReference type="Pfam" id="PF18306">
    <property type="entry name" value="LDcluster4"/>
    <property type="match status" value="1"/>
</dbReference>
<dbReference type="PANTHER" id="PTHR43393:SF3">
    <property type="entry name" value="LYSINE DECARBOXYLASE-LIKE PROTEIN"/>
    <property type="match status" value="1"/>
</dbReference>
<dbReference type="GO" id="GO:0005829">
    <property type="term" value="C:cytosol"/>
    <property type="evidence" value="ECO:0007669"/>
    <property type="project" value="TreeGrafter"/>
</dbReference>
<dbReference type="AlphaFoldDB" id="A0A1S2Q6Y8"/>
<organism evidence="1 2">
    <name type="scientific">Streptomyces colonosanans</name>
    <dbReference type="NCBI Taxonomy" id="1428652"/>
    <lineage>
        <taxon>Bacteria</taxon>
        <taxon>Bacillati</taxon>
        <taxon>Actinomycetota</taxon>
        <taxon>Actinomycetes</taxon>
        <taxon>Kitasatosporales</taxon>
        <taxon>Streptomycetaceae</taxon>
        <taxon>Streptomyces</taxon>
    </lineage>
</organism>
<dbReference type="Proteomes" id="UP000179935">
    <property type="component" value="Unassembled WGS sequence"/>
</dbReference>
<evidence type="ECO:0000313" key="2">
    <source>
        <dbReference type="Proteomes" id="UP000179935"/>
    </source>
</evidence>
<comment type="caution">
    <text evidence="1">The sequence shown here is derived from an EMBL/GenBank/DDBJ whole genome shotgun (WGS) entry which is preliminary data.</text>
</comment>
<dbReference type="Gene3D" id="3.40.50.450">
    <property type="match status" value="1"/>
</dbReference>
<dbReference type="NCBIfam" id="TIGR00725">
    <property type="entry name" value="TIGR00725 family protein"/>
    <property type="match status" value="1"/>
</dbReference>
<gene>
    <name evidence="1" type="ORF">BIV24_01110</name>
</gene>
<dbReference type="InterPro" id="IPR052341">
    <property type="entry name" value="LOG_family_nucleotidases"/>
</dbReference>
<dbReference type="PANTHER" id="PTHR43393">
    <property type="entry name" value="CYTOKININ RIBOSIDE 5'-MONOPHOSPHATE PHOSPHORIBOHYDROLASE"/>
    <property type="match status" value="1"/>
</dbReference>
<sequence>MMVQVAVCGPGQCGEPERTLAYELGRMLAERGAAVICGGHGGVMAAVAAGARSRDGLVVGVLPGADRVGAGADLSVVIATGLGQARNSVIVHSADAVVVVGGSWGTLSELALAMRRGGVPVIQLGDGWRLVGSDGREVPGVRHARTPAEALDLTRLWE</sequence>
<reference evidence="1 2" key="1">
    <citation type="submission" date="2016-10" db="EMBL/GenBank/DDBJ databases">
        <title>Genome sequence of Streptomyces sp. MUSC 93.</title>
        <authorList>
            <person name="Lee L.-H."/>
            <person name="Ser H.-L."/>
            <person name="Law J.W.-F."/>
        </authorList>
    </citation>
    <scope>NUCLEOTIDE SEQUENCE [LARGE SCALE GENOMIC DNA]</scope>
    <source>
        <strain evidence="1 2">MUSC 93</strain>
    </source>
</reference>
<dbReference type="STRING" id="1428652.BIV24_01110"/>
<dbReference type="EMBL" id="MLYP01000003">
    <property type="protein sequence ID" value="OIK01381.1"/>
    <property type="molecule type" value="Genomic_DNA"/>
</dbReference>
<name>A0A1S2Q6Y8_9ACTN</name>
<dbReference type="RefSeq" id="WP_071364191.1">
    <property type="nucleotide sequence ID" value="NZ_MLYP01000003.1"/>
</dbReference>
<dbReference type="SUPFAM" id="SSF102405">
    <property type="entry name" value="MCP/YpsA-like"/>
    <property type="match status" value="1"/>
</dbReference>
<protein>
    <submittedName>
        <fullName evidence="1">TIGR00725 family protein</fullName>
    </submittedName>
</protein>
<dbReference type="InterPro" id="IPR041164">
    <property type="entry name" value="LDcluster4"/>
</dbReference>
<proteinExistence type="predicted"/>